<keyword evidence="2" id="KW-1185">Reference proteome</keyword>
<feature type="region of interest" description="Disordered" evidence="1">
    <location>
        <begin position="58"/>
        <end position="132"/>
    </location>
</feature>
<reference evidence="3" key="1">
    <citation type="submission" date="2025-08" db="UniProtKB">
        <authorList>
            <consortium name="RefSeq"/>
        </authorList>
    </citation>
    <scope>IDENTIFICATION</scope>
    <source>
        <tissue evidence="3">Kidney</tissue>
    </source>
</reference>
<feature type="compositionally biased region" description="Basic residues" evidence="1">
    <location>
        <begin position="114"/>
        <end position="124"/>
    </location>
</feature>
<dbReference type="GeneID" id="111747489"/>
<sequence length="269" mass="29841">MILELVNFRHWSAEERNSMRALKITPKSTKDASKESTPAYLTVVDLCSLYNGDKHFCGPGSGSRPRSLTRPRPGARDRSRLEQAAGPAGRRVSSRRRRRRERNFAFRGPGGGRSRARVSRAPGRRGRDGTSLTWQGPWRLRITECPAAAVFALGFRSRGGGCGCAVIAFTCRPGTSDWEQHPRSLALLEGASAAPILTGLYVMRPFVFLTFNKRSCVHLGTVAVAKGMESTDWQRLEIGSTPRELLVPEELMQRSLKRLTQNFGSTLEI</sequence>
<name>A0A6P6D3F6_PTEVA</name>
<dbReference type="AlphaFoldDB" id="A0A6P6D3F6"/>
<feature type="compositionally biased region" description="Basic residues" evidence="1">
    <location>
        <begin position="92"/>
        <end position="101"/>
    </location>
</feature>
<dbReference type="Proteomes" id="UP000515202">
    <property type="component" value="Unplaced"/>
</dbReference>
<dbReference type="RefSeq" id="XP_023394271.1">
    <property type="nucleotide sequence ID" value="XM_023538503.1"/>
</dbReference>
<organism evidence="2 3">
    <name type="scientific">Pteropus vampyrus</name>
    <name type="common">Large flying fox</name>
    <dbReference type="NCBI Taxonomy" id="132908"/>
    <lineage>
        <taxon>Eukaryota</taxon>
        <taxon>Metazoa</taxon>
        <taxon>Chordata</taxon>
        <taxon>Craniata</taxon>
        <taxon>Vertebrata</taxon>
        <taxon>Euteleostomi</taxon>
        <taxon>Mammalia</taxon>
        <taxon>Eutheria</taxon>
        <taxon>Laurasiatheria</taxon>
        <taxon>Chiroptera</taxon>
        <taxon>Yinpterochiroptera</taxon>
        <taxon>Pteropodoidea</taxon>
        <taxon>Pteropodidae</taxon>
        <taxon>Pteropodinae</taxon>
        <taxon>Pteropus</taxon>
    </lineage>
</organism>
<accession>A0A6P6D3F6</accession>
<dbReference type="KEGG" id="pvp:111747489"/>
<evidence type="ECO:0000313" key="2">
    <source>
        <dbReference type="Proteomes" id="UP000515202"/>
    </source>
</evidence>
<gene>
    <name evidence="3" type="primary">LOC111747489</name>
</gene>
<evidence type="ECO:0000313" key="3">
    <source>
        <dbReference type="RefSeq" id="XP_023394271.1"/>
    </source>
</evidence>
<proteinExistence type="predicted"/>
<evidence type="ECO:0000256" key="1">
    <source>
        <dbReference type="SAM" id="MobiDB-lite"/>
    </source>
</evidence>
<protein>
    <submittedName>
        <fullName evidence="3">Uncharacterized protein LOC111747489</fullName>
    </submittedName>
</protein>